<evidence type="ECO:0000256" key="3">
    <source>
        <dbReference type="ARBA" id="ARBA00011738"/>
    </source>
</evidence>
<protein>
    <submittedName>
        <fullName evidence="5">Aminodeoxychorismate lyase</fullName>
        <ecNumber evidence="5">4.1.3.38</ecNumber>
    </submittedName>
</protein>
<comment type="similarity">
    <text evidence="2">Belongs to the class-IV pyridoxal-phosphate-dependent aminotransferase family.</text>
</comment>
<evidence type="ECO:0000256" key="2">
    <source>
        <dbReference type="ARBA" id="ARBA00009320"/>
    </source>
</evidence>
<dbReference type="PANTHER" id="PTHR42743:SF11">
    <property type="entry name" value="AMINODEOXYCHORISMATE LYASE"/>
    <property type="match status" value="1"/>
</dbReference>
<dbReference type="Pfam" id="PF01063">
    <property type="entry name" value="Aminotran_4"/>
    <property type="match status" value="1"/>
</dbReference>
<dbReference type="GO" id="GO:0008696">
    <property type="term" value="F:4-amino-4-deoxychorismate lyase activity"/>
    <property type="evidence" value="ECO:0007669"/>
    <property type="project" value="UniProtKB-EC"/>
</dbReference>
<dbReference type="InterPro" id="IPR043132">
    <property type="entry name" value="BCAT-like_C"/>
</dbReference>
<dbReference type="PANTHER" id="PTHR42743">
    <property type="entry name" value="AMINO-ACID AMINOTRANSFERASE"/>
    <property type="match status" value="1"/>
</dbReference>
<accession>A0AA95B418</accession>
<gene>
    <name evidence="5" type="primary">pabC</name>
    <name evidence="5" type="ORF">FZC74_19710</name>
</gene>
<dbReference type="RefSeq" id="WP_148967045.1">
    <property type="nucleotide sequence ID" value="NZ_VTEU01000014.1"/>
</dbReference>
<organism evidence="5 6">
    <name type="scientific">Sutcliffiella horikoshii</name>
    <dbReference type="NCBI Taxonomy" id="79883"/>
    <lineage>
        <taxon>Bacteria</taxon>
        <taxon>Bacillati</taxon>
        <taxon>Bacillota</taxon>
        <taxon>Bacilli</taxon>
        <taxon>Bacillales</taxon>
        <taxon>Bacillaceae</taxon>
        <taxon>Sutcliffiella</taxon>
    </lineage>
</organism>
<dbReference type="GO" id="GO:0046394">
    <property type="term" value="P:carboxylic acid biosynthetic process"/>
    <property type="evidence" value="ECO:0007669"/>
    <property type="project" value="UniProtKB-ARBA"/>
</dbReference>
<dbReference type="SUPFAM" id="SSF56752">
    <property type="entry name" value="D-aminoacid aminotransferase-like PLP-dependent enzymes"/>
    <property type="match status" value="1"/>
</dbReference>
<dbReference type="Gene3D" id="3.20.10.10">
    <property type="entry name" value="D-amino Acid Aminotransferase, subunit A, domain 2"/>
    <property type="match status" value="1"/>
</dbReference>
<dbReference type="CDD" id="cd00449">
    <property type="entry name" value="PLPDE_IV"/>
    <property type="match status" value="1"/>
</dbReference>
<dbReference type="InterPro" id="IPR050571">
    <property type="entry name" value="Class-IV_PLP-Dep_Aminotrnsfr"/>
</dbReference>
<comment type="caution">
    <text evidence="5">The sequence shown here is derived from an EMBL/GenBank/DDBJ whole genome shotgun (WGS) entry which is preliminary data.</text>
</comment>
<sequence length="307" mass="35129">MIVYKDGSWQPIEETNVSVMDHGFLYGVGLFETFRTYNGIPFLFHDHLKRLRDGLESVYIEWDHSNEQLYDLVTEALEKNGITDGVIRLNVTAGISNWGLPTETYKAPSLLLFTRPVPEHNPGSKNAVVLNRRRNTPEGNTRLKSHHYLNNLLGKRELGTSQDVEGIFLTEEDYVAEGLVSNIFWIKGDTIYTPSISTGILNGVTRKFILHLCSLLNLDVKEGKFPKEELLEADEVFITNSTQEIIRIAKLDDTVFPAVSSSWLTCLKYLYKQSTEQQLMSYQQVKKVDWKNGKYELISNEADMWTI</sequence>
<proteinExistence type="inferred from homology"/>
<evidence type="ECO:0000313" key="6">
    <source>
        <dbReference type="Proteomes" id="UP000323393"/>
    </source>
</evidence>
<dbReference type="GO" id="GO:0008652">
    <property type="term" value="P:amino acid biosynthetic process"/>
    <property type="evidence" value="ECO:0007669"/>
    <property type="project" value="UniProtKB-ARBA"/>
</dbReference>
<dbReference type="Gene3D" id="3.30.470.10">
    <property type="match status" value="1"/>
</dbReference>
<comment type="cofactor">
    <cofactor evidence="1">
        <name>pyridoxal 5'-phosphate</name>
        <dbReference type="ChEBI" id="CHEBI:597326"/>
    </cofactor>
</comment>
<dbReference type="InterPro" id="IPR043131">
    <property type="entry name" value="BCAT-like_N"/>
</dbReference>
<dbReference type="InterPro" id="IPR001544">
    <property type="entry name" value="Aminotrans_IV"/>
</dbReference>
<keyword evidence="4" id="KW-0663">Pyridoxal phosphate</keyword>
<dbReference type="GO" id="GO:0005829">
    <property type="term" value="C:cytosol"/>
    <property type="evidence" value="ECO:0007669"/>
    <property type="project" value="TreeGrafter"/>
</dbReference>
<dbReference type="EMBL" id="VTEU01000014">
    <property type="protein sequence ID" value="TYS54469.1"/>
    <property type="molecule type" value="Genomic_DNA"/>
</dbReference>
<comment type="subunit">
    <text evidence="3">Homodimer.</text>
</comment>
<dbReference type="AlphaFoldDB" id="A0AA95B418"/>
<dbReference type="NCBIfam" id="NF005800">
    <property type="entry name" value="PRK07650.1"/>
    <property type="match status" value="1"/>
</dbReference>
<dbReference type="EC" id="4.1.3.38" evidence="5"/>
<dbReference type="Proteomes" id="UP000323393">
    <property type="component" value="Unassembled WGS sequence"/>
</dbReference>
<keyword evidence="5" id="KW-0456">Lyase</keyword>
<evidence type="ECO:0000256" key="1">
    <source>
        <dbReference type="ARBA" id="ARBA00001933"/>
    </source>
</evidence>
<name>A0AA95B418_9BACI</name>
<dbReference type="InterPro" id="IPR036038">
    <property type="entry name" value="Aminotransferase-like"/>
</dbReference>
<reference evidence="5 6" key="1">
    <citation type="submission" date="2019-08" db="EMBL/GenBank/DDBJ databases">
        <title>Bacillus genomes from the desert of Cuatro Cienegas, Coahuila.</title>
        <authorList>
            <person name="Olmedo-Alvarez G."/>
        </authorList>
    </citation>
    <scope>NUCLEOTIDE SEQUENCE [LARGE SCALE GENOMIC DNA]</scope>
    <source>
        <strain evidence="5 6">CH88_3T</strain>
    </source>
</reference>
<evidence type="ECO:0000256" key="4">
    <source>
        <dbReference type="ARBA" id="ARBA00022898"/>
    </source>
</evidence>
<evidence type="ECO:0000313" key="5">
    <source>
        <dbReference type="EMBL" id="TYS54469.1"/>
    </source>
</evidence>
<dbReference type="FunFam" id="3.20.10.10:FF:000002">
    <property type="entry name" value="D-alanine aminotransferase"/>
    <property type="match status" value="1"/>
</dbReference>